<evidence type="ECO:0000256" key="7">
    <source>
        <dbReference type="SAM" id="Coils"/>
    </source>
</evidence>
<dbReference type="OrthoDB" id="5593455at2759"/>
<dbReference type="GO" id="GO:0072583">
    <property type="term" value="P:clathrin-dependent endocytosis"/>
    <property type="evidence" value="ECO:0007669"/>
    <property type="project" value="TreeGrafter"/>
</dbReference>
<feature type="compositionally biased region" description="Gly residues" evidence="8">
    <location>
        <begin position="1117"/>
        <end position="1134"/>
    </location>
</feature>
<dbReference type="InterPro" id="IPR028565">
    <property type="entry name" value="MHD"/>
</dbReference>
<dbReference type="Pfam" id="PF22699">
    <property type="entry name" value="GMIP-like_FCH"/>
    <property type="match status" value="1"/>
</dbReference>
<evidence type="ECO:0008006" key="13">
    <source>
        <dbReference type="Google" id="ProtNLM"/>
    </source>
</evidence>
<dbReference type="Pfam" id="PF04774">
    <property type="entry name" value="HABP4_PAI-RBP1"/>
    <property type="match status" value="1"/>
</dbReference>
<dbReference type="Proteomes" id="UP000494206">
    <property type="component" value="Unassembled WGS sequence"/>
</dbReference>
<reference evidence="11 12" key="1">
    <citation type="submission" date="2020-04" db="EMBL/GenBank/DDBJ databases">
        <authorList>
            <person name="Laetsch R D."/>
            <person name="Stevens L."/>
            <person name="Kumar S."/>
            <person name="Blaxter L. M."/>
        </authorList>
    </citation>
    <scope>NUCLEOTIDE SEQUENCE [LARGE SCALE GENOMIC DNA]</scope>
</reference>
<evidence type="ECO:0000256" key="1">
    <source>
        <dbReference type="ARBA" id="ARBA00004283"/>
    </source>
</evidence>
<evidence type="ECO:0000256" key="4">
    <source>
        <dbReference type="ARBA" id="ARBA00023054"/>
    </source>
</evidence>
<evidence type="ECO:0000313" key="12">
    <source>
        <dbReference type="Proteomes" id="UP000494206"/>
    </source>
</evidence>
<evidence type="ECO:0000256" key="8">
    <source>
        <dbReference type="SAM" id="MobiDB-lite"/>
    </source>
</evidence>
<feature type="coiled-coil region" evidence="7">
    <location>
        <begin position="152"/>
        <end position="186"/>
    </location>
</feature>
<evidence type="ECO:0000256" key="3">
    <source>
        <dbReference type="ARBA" id="ARBA00022583"/>
    </source>
</evidence>
<dbReference type="SMART" id="SM00055">
    <property type="entry name" value="FCH"/>
    <property type="match status" value="1"/>
</dbReference>
<gene>
    <name evidence="11" type="ORF">CBOVIS_LOCUS6848</name>
</gene>
<dbReference type="Pfam" id="PF10291">
    <property type="entry name" value="muHD"/>
    <property type="match status" value="1"/>
</dbReference>
<feature type="domain" description="MHD" evidence="9">
    <location>
        <begin position="677"/>
        <end position="955"/>
    </location>
</feature>
<dbReference type="PANTHER" id="PTHR23065:SF15">
    <property type="entry name" value="AT02057P"/>
    <property type="match status" value="1"/>
</dbReference>
<dbReference type="InterPro" id="IPR031160">
    <property type="entry name" value="F_BAR_dom"/>
</dbReference>
<feature type="region of interest" description="Disordered" evidence="8">
    <location>
        <begin position="333"/>
        <end position="353"/>
    </location>
</feature>
<evidence type="ECO:0000313" key="11">
    <source>
        <dbReference type="EMBL" id="CAB3404530.1"/>
    </source>
</evidence>
<dbReference type="PANTHER" id="PTHR23065">
    <property type="entry name" value="PROLINE-SERINE-THREONINE PHOSPHATASE INTERACTING PROTEIN 1"/>
    <property type="match status" value="1"/>
</dbReference>
<dbReference type="Gene3D" id="6.10.140.1040">
    <property type="match status" value="1"/>
</dbReference>
<evidence type="ECO:0000259" key="10">
    <source>
        <dbReference type="PROSITE" id="PS51741"/>
    </source>
</evidence>
<dbReference type="GO" id="GO:0005886">
    <property type="term" value="C:plasma membrane"/>
    <property type="evidence" value="ECO:0007669"/>
    <property type="project" value="TreeGrafter"/>
</dbReference>
<dbReference type="GO" id="GO:0048268">
    <property type="term" value="P:clathrin coat assembly"/>
    <property type="evidence" value="ECO:0007669"/>
    <property type="project" value="TreeGrafter"/>
</dbReference>
<feature type="compositionally biased region" description="Basic and acidic residues" evidence="8">
    <location>
        <begin position="333"/>
        <end position="346"/>
    </location>
</feature>
<accession>A0A8S1EWE8</accession>
<feature type="region of interest" description="Disordered" evidence="8">
    <location>
        <begin position="407"/>
        <end position="497"/>
    </location>
</feature>
<keyword evidence="12" id="KW-1185">Reference proteome</keyword>
<feature type="compositionally biased region" description="Gly residues" evidence="8">
    <location>
        <begin position="1300"/>
        <end position="1320"/>
    </location>
</feature>
<keyword evidence="4 6" id="KW-0175">Coiled coil</keyword>
<dbReference type="GO" id="GO:0005905">
    <property type="term" value="C:clathrin-coated pit"/>
    <property type="evidence" value="ECO:0007669"/>
    <property type="project" value="UniProtKB-SubCell"/>
</dbReference>
<evidence type="ECO:0000256" key="5">
    <source>
        <dbReference type="ARBA" id="ARBA00023176"/>
    </source>
</evidence>
<evidence type="ECO:0000256" key="2">
    <source>
        <dbReference type="ARBA" id="ARBA00011064"/>
    </source>
</evidence>
<feature type="compositionally biased region" description="Basic and acidic residues" evidence="8">
    <location>
        <begin position="1138"/>
        <end position="1172"/>
    </location>
</feature>
<dbReference type="PROSITE" id="PS51072">
    <property type="entry name" value="MHD"/>
    <property type="match status" value="1"/>
</dbReference>
<feature type="compositionally biased region" description="Low complexity" evidence="8">
    <location>
        <begin position="1021"/>
        <end position="1031"/>
    </location>
</feature>
<keyword evidence="5" id="KW-0168">Coated pit</keyword>
<dbReference type="InterPro" id="IPR001060">
    <property type="entry name" value="FCH_dom"/>
</dbReference>
<dbReference type="SUPFAM" id="SSF103657">
    <property type="entry name" value="BAR/IMD domain-like"/>
    <property type="match status" value="1"/>
</dbReference>
<name>A0A8S1EWE8_9PELO</name>
<keyword evidence="3" id="KW-0254">Endocytosis</keyword>
<comment type="similarity">
    <text evidence="2">Belongs to the FCHO family.</text>
</comment>
<dbReference type="InterPro" id="IPR054713">
    <property type="entry name" value="GMIP/FCHO2-like_FCH"/>
</dbReference>
<protein>
    <recommendedName>
        <fullName evidence="13">F-BAR domain only protein 2</fullName>
    </recommendedName>
</protein>
<comment type="caution">
    <text evidence="11">The sequence shown here is derived from an EMBL/GenBank/DDBJ whole genome shotgun (WGS) entry which is preliminary data.</text>
</comment>
<feature type="compositionally biased region" description="Basic and acidic residues" evidence="8">
    <location>
        <begin position="1276"/>
        <end position="1299"/>
    </location>
</feature>
<proteinExistence type="inferred from homology"/>
<feature type="compositionally biased region" description="Basic and acidic residues" evidence="8">
    <location>
        <begin position="456"/>
        <end position="480"/>
    </location>
</feature>
<dbReference type="EMBL" id="CADEPM010000004">
    <property type="protein sequence ID" value="CAB3404530.1"/>
    <property type="molecule type" value="Genomic_DNA"/>
</dbReference>
<keyword evidence="5" id="KW-0472">Membrane</keyword>
<dbReference type="InterPro" id="IPR006861">
    <property type="entry name" value="HABP4_PAIRBP1-bd"/>
</dbReference>
<feature type="domain" description="F-BAR" evidence="10">
    <location>
        <begin position="7"/>
        <end position="253"/>
    </location>
</feature>
<feature type="region of interest" description="Disordered" evidence="8">
    <location>
        <begin position="1276"/>
        <end position="1341"/>
    </location>
</feature>
<feature type="region of interest" description="Disordered" evidence="8">
    <location>
        <begin position="1006"/>
        <end position="1191"/>
    </location>
</feature>
<organism evidence="11 12">
    <name type="scientific">Caenorhabditis bovis</name>
    <dbReference type="NCBI Taxonomy" id="2654633"/>
    <lineage>
        <taxon>Eukaryota</taxon>
        <taxon>Metazoa</taxon>
        <taxon>Ecdysozoa</taxon>
        <taxon>Nematoda</taxon>
        <taxon>Chromadorea</taxon>
        <taxon>Rhabditida</taxon>
        <taxon>Rhabditina</taxon>
        <taxon>Rhabditomorpha</taxon>
        <taxon>Rhabditoidea</taxon>
        <taxon>Rhabditidae</taxon>
        <taxon>Peloderinae</taxon>
        <taxon>Caenorhabditis</taxon>
    </lineage>
</organism>
<dbReference type="InterPro" id="IPR018808">
    <property type="entry name" value="Muniscin_C"/>
</dbReference>
<comment type="subcellular location">
    <subcellularLocation>
        <location evidence="1">Membrane</location>
        <location evidence="1">Clathrin-coated pit</location>
        <topology evidence="1">Peripheral membrane protein</topology>
        <orientation evidence="1">Cytoplasmic side</orientation>
    </subcellularLocation>
</comment>
<dbReference type="GO" id="GO:0030136">
    <property type="term" value="C:clathrin-coated vesicle"/>
    <property type="evidence" value="ECO:0007669"/>
    <property type="project" value="TreeGrafter"/>
</dbReference>
<feature type="compositionally biased region" description="Basic and acidic residues" evidence="8">
    <location>
        <begin position="1049"/>
        <end position="1079"/>
    </location>
</feature>
<dbReference type="InterPro" id="IPR027267">
    <property type="entry name" value="AH/BAR_dom_sf"/>
</dbReference>
<evidence type="ECO:0000256" key="6">
    <source>
        <dbReference type="PROSITE-ProRule" id="PRU01077"/>
    </source>
</evidence>
<dbReference type="PROSITE" id="PS51741">
    <property type="entry name" value="F_BAR"/>
    <property type="match status" value="1"/>
</dbReference>
<dbReference type="SMART" id="SM01233">
    <property type="entry name" value="HABP4_PAI-RBP1"/>
    <property type="match status" value="1"/>
</dbReference>
<sequence>MTTAEGLLYADHFWGEKHHGFQVLQENLKKSEDTVNEVAQFVKERLSIEDEYVKGLNRSVNKISNYIHNNSNIEQIWNLTKGTMELLAEIHLMLVKNLQDLSKDVFKYKDDIVKGRKELKQTSVAEAVNLMQTTTTCLQKAKETYHHRCGELEKAKKENSTQTKEIAKLENKVARARDEYKGYVDKYEVVREDFESKMEESCKKFQTFDRSLYASIQQFMLLYATHSNEMCQASLQVSEQFREALQRLNADEFVRKFIKQKSTGCSKPPHEVFEELESASPPMLVKEFSDVLLGNSMPSSCSSSGVVQEFSQPPPSQAQCDLLMMDTIGEHTSEEVNDDNEIKKDTNNSCDESAALEKKSSFISSGPAAKKISMFMSKRKKTISTSSIDEPTAPESFSSSGLFKFSREKRRSKKDSENLRASVCMDDAQSTASSSKSDEKVLNGANIHPLDAPIEQPHEPAVDEEGYVIRDETSEQREDTNWSSCSSDEEDENDLQQSKIRSLTIRPADMPVHINASVDELRDAIGSITLTRSTTFDRDPWTIGGSRAPPLFSQSMNMTSLRQPLRSHHTADGRFRTSFADVDNEFDNNTPPPFSVSMGHHTGMGVIGRARPRSNTPTTSQMAPTLATQSRKDSFNDPWSSSFNLAPSGSNYSLGESSFNLSQSTGNLLQATISEQRVPVAMAVNEYSHVWFKKADLTQCVQRTFGTVMISFAASSIALLTSVQNEFEPLAFQLQNTQHIKVVLPNKQLIDEQRSSKSDDGIYVFYFNKANLANWLSAQQIAKPDSVFHNAEVARYELDAEAPGNVQPPLHLTAYWKFETGHTDVRVDYRLNTECPINVPLLNVTFSTTISGAIASCTSDPPAKWSEETSNLSWSILEISRNGETSGSLKTRAFLKNTGNEVSFEMIDRKPAQVHAQFQCHDTSLSGVEVSLVQSDIYHLSMIRKKVLAGKYFCDPELPSCTSTLFFIKMTVEYGIATSNKFGFMSDEEDFDDPRELIQRVSSIAAKKKDEKPAVKPAQPAKEVTATAVKTETTRGRGGRGRGRGGAGRPRDGNDGDRFGENRRGGGPRRGGDRGERGSGRPARGRGGHAQNAVSDDSKENSFEDGEVNGRPRRGRGGFSLGGPAGGRGGGGARGRGRQFERHSGSDRAGVRAFEKKDGHGKGNWGDQKDELIGETENIAPVEDAEPEAPREKTAEELAREAEEAELAKQKTLKEFKAQQAAETPKFNIRKAGEGASENFGKLVPIKKEIIPDREEDEVVVIRKEPRKQILDIDIKFAENSRGGFRNERGNDRGNDRPQRGGGGGRGGRGAGGGRGGRGGNRSHAPNFDASSEAFPALGSK</sequence>
<evidence type="ECO:0000259" key="9">
    <source>
        <dbReference type="PROSITE" id="PS51072"/>
    </source>
</evidence>
<dbReference type="Gene3D" id="1.20.1270.60">
    <property type="entry name" value="Arfaptin homology (AH) domain/BAR domain"/>
    <property type="match status" value="1"/>
</dbReference>